<reference evidence="1 2" key="1">
    <citation type="journal article" date="2020" name="Cell">
        <title>Large-Scale Comparative Analyses of Tick Genomes Elucidate Their Genetic Diversity and Vector Capacities.</title>
        <authorList>
            <consortium name="Tick Genome and Microbiome Consortium (TIGMIC)"/>
            <person name="Jia N."/>
            <person name="Wang J."/>
            <person name="Shi W."/>
            <person name="Du L."/>
            <person name="Sun Y."/>
            <person name="Zhan W."/>
            <person name="Jiang J.F."/>
            <person name="Wang Q."/>
            <person name="Zhang B."/>
            <person name="Ji P."/>
            <person name="Bell-Sakyi L."/>
            <person name="Cui X.M."/>
            <person name="Yuan T.T."/>
            <person name="Jiang B.G."/>
            <person name="Yang W.F."/>
            <person name="Lam T.T."/>
            <person name="Chang Q.C."/>
            <person name="Ding S.J."/>
            <person name="Wang X.J."/>
            <person name="Zhu J.G."/>
            <person name="Ruan X.D."/>
            <person name="Zhao L."/>
            <person name="Wei J.T."/>
            <person name="Ye R.Z."/>
            <person name="Que T.C."/>
            <person name="Du C.H."/>
            <person name="Zhou Y.H."/>
            <person name="Cheng J.X."/>
            <person name="Dai P.F."/>
            <person name="Guo W.B."/>
            <person name="Han X.H."/>
            <person name="Huang E.J."/>
            <person name="Li L.F."/>
            <person name="Wei W."/>
            <person name="Gao Y.C."/>
            <person name="Liu J.Z."/>
            <person name="Shao H.Z."/>
            <person name="Wang X."/>
            <person name="Wang C.C."/>
            <person name="Yang T.C."/>
            <person name="Huo Q.B."/>
            <person name="Li W."/>
            <person name="Chen H.Y."/>
            <person name="Chen S.E."/>
            <person name="Zhou L.G."/>
            <person name="Ni X.B."/>
            <person name="Tian J.H."/>
            <person name="Sheng Y."/>
            <person name="Liu T."/>
            <person name="Pan Y.S."/>
            <person name="Xia L.Y."/>
            <person name="Li J."/>
            <person name="Zhao F."/>
            <person name="Cao W.C."/>
        </authorList>
    </citation>
    <scope>NUCLEOTIDE SEQUENCE [LARGE SCALE GENOMIC DNA]</scope>
    <source>
        <strain evidence="1">Iper-2018</strain>
    </source>
</reference>
<comment type="caution">
    <text evidence="1">The sequence shown here is derived from an EMBL/GenBank/DDBJ whole genome shotgun (WGS) entry which is preliminary data.</text>
</comment>
<gene>
    <name evidence="1" type="ORF">HPB47_012405</name>
</gene>
<evidence type="ECO:0000313" key="2">
    <source>
        <dbReference type="Proteomes" id="UP000805193"/>
    </source>
</evidence>
<dbReference type="Proteomes" id="UP000805193">
    <property type="component" value="Unassembled WGS sequence"/>
</dbReference>
<organism evidence="1 2">
    <name type="scientific">Ixodes persulcatus</name>
    <name type="common">Taiga tick</name>
    <dbReference type="NCBI Taxonomy" id="34615"/>
    <lineage>
        <taxon>Eukaryota</taxon>
        <taxon>Metazoa</taxon>
        <taxon>Ecdysozoa</taxon>
        <taxon>Arthropoda</taxon>
        <taxon>Chelicerata</taxon>
        <taxon>Arachnida</taxon>
        <taxon>Acari</taxon>
        <taxon>Parasitiformes</taxon>
        <taxon>Ixodida</taxon>
        <taxon>Ixodoidea</taxon>
        <taxon>Ixodidae</taxon>
        <taxon>Ixodinae</taxon>
        <taxon>Ixodes</taxon>
    </lineage>
</organism>
<protein>
    <submittedName>
        <fullName evidence="1">Uncharacterized protein</fullName>
    </submittedName>
</protein>
<name>A0AC60NTM9_IXOPE</name>
<dbReference type="EMBL" id="JABSTQ010011517">
    <property type="protein sequence ID" value="KAG0410482.1"/>
    <property type="molecule type" value="Genomic_DNA"/>
</dbReference>
<evidence type="ECO:0000313" key="1">
    <source>
        <dbReference type="EMBL" id="KAG0410482.1"/>
    </source>
</evidence>
<keyword evidence="2" id="KW-1185">Reference proteome</keyword>
<proteinExistence type="predicted"/>
<accession>A0AC60NTM9</accession>
<sequence length="163" mass="17449">MNCPKPEWSVGRLEAESLPQPPIEATTTRTALSFGSSREVNSSIGPGLVGGAAEYSRKLSALANTSVNAQDMRNQSTAEASELALRAELLVSVKGMPLHPGIDHPPDGLLHLLILQSSALRRRRSSYGCPPAAWGAPPIATKLIHRVHRTELLTRAISYALVP</sequence>